<gene>
    <name evidence="3" type="ORF">JEU22_01050</name>
</gene>
<feature type="domain" description="Serine hydrolase" evidence="2">
    <location>
        <begin position="115"/>
        <end position="247"/>
    </location>
</feature>
<dbReference type="AlphaFoldDB" id="A0A8I1EBZ8"/>
<feature type="signal peptide" evidence="1">
    <location>
        <begin position="1"/>
        <end position="18"/>
    </location>
</feature>
<dbReference type="PROSITE" id="PS51257">
    <property type="entry name" value="PROKAR_LIPOPROTEIN"/>
    <property type="match status" value="1"/>
</dbReference>
<evidence type="ECO:0000313" key="3">
    <source>
        <dbReference type="EMBL" id="MBI6882493.1"/>
    </source>
</evidence>
<comment type="caution">
    <text evidence="3">The sequence shown here is derived from an EMBL/GenBank/DDBJ whole genome shotgun (WGS) entry which is preliminary data.</text>
</comment>
<keyword evidence="1" id="KW-0732">Signal</keyword>
<dbReference type="SUPFAM" id="SSF53474">
    <property type="entry name" value="alpha/beta-Hydrolases"/>
    <property type="match status" value="1"/>
</dbReference>
<name>A0A8I1EBZ8_PSEPU</name>
<evidence type="ECO:0000313" key="4">
    <source>
        <dbReference type="Proteomes" id="UP000637061"/>
    </source>
</evidence>
<dbReference type="EMBL" id="JAEHTE010000001">
    <property type="protein sequence ID" value="MBI6882493.1"/>
    <property type="molecule type" value="Genomic_DNA"/>
</dbReference>
<sequence length="268" mass="28826">MVRVIASFLLLSALSGCASQQERLVELAHAHNESTQVIDTGLYPIQVMRPKGIADAKRLTIFIEGDGHAWATSTQPSTDPSPLNLSFAALAASTTTGIYVARPCQFVMNASCDRSMWTDARFGKSAVVSMQRAIDALKRSYKADSLELIGYSGGAAIAMLVAGEREDVAQVQTIAGNVDPVGWVTLNKLSPLKGSLDPLEHAERLSRIPQRHFVGAGDKVIPKALADGFVRKVSARCAEVVEVSGDHASILSSVTRERLSREIMCKSF</sequence>
<reference evidence="3" key="1">
    <citation type="submission" date="2020-12" db="EMBL/GenBank/DDBJ databases">
        <title>Enhanced detection system for hospital associated transmission using whole genome sequencing surveillance.</title>
        <authorList>
            <person name="Harrison L.H."/>
            <person name="Van Tyne D."/>
            <person name="Marsh J.W."/>
            <person name="Griffith M.P."/>
            <person name="Snyder D.J."/>
            <person name="Cooper V.S."/>
            <person name="Mustapha M."/>
        </authorList>
    </citation>
    <scope>NUCLEOTIDE SEQUENCE</scope>
    <source>
        <strain evidence="3">PSB00042</strain>
    </source>
</reference>
<feature type="chain" id="PRO_5034036900" evidence="1">
    <location>
        <begin position="19"/>
        <end position="268"/>
    </location>
</feature>
<evidence type="ECO:0000256" key="1">
    <source>
        <dbReference type="SAM" id="SignalP"/>
    </source>
</evidence>
<organism evidence="3 4">
    <name type="scientific">Pseudomonas putida</name>
    <name type="common">Arthrobacter siderocapsulatus</name>
    <dbReference type="NCBI Taxonomy" id="303"/>
    <lineage>
        <taxon>Bacteria</taxon>
        <taxon>Pseudomonadati</taxon>
        <taxon>Pseudomonadota</taxon>
        <taxon>Gammaproteobacteria</taxon>
        <taxon>Pseudomonadales</taxon>
        <taxon>Pseudomonadaceae</taxon>
        <taxon>Pseudomonas</taxon>
    </lineage>
</organism>
<dbReference type="InterPro" id="IPR005645">
    <property type="entry name" value="FSH-like_dom"/>
</dbReference>
<evidence type="ECO:0000259" key="2">
    <source>
        <dbReference type="Pfam" id="PF03959"/>
    </source>
</evidence>
<accession>A0A8I1EBZ8</accession>
<dbReference type="Gene3D" id="3.40.50.1820">
    <property type="entry name" value="alpha/beta hydrolase"/>
    <property type="match status" value="1"/>
</dbReference>
<proteinExistence type="predicted"/>
<dbReference type="InterPro" id="IPR029058">
    <property type="entry name" value="AB_hydrolase_fold"/>
</dbReference>
<dbReference type="Pfam" id="PF03959">
    <property type="entry name" value="FSH1"/>
    <property type="match status" value="1"/>
</dbReference>
<protein>
    <submittedName>
        <fullName evidence="3">Alpha/beta hydrolase</fullName>
    </submittedName>
</protein>
<dbReference type="RefSeq" id="WP_198746110.1">
    <property type="nucleotide sequence ID" value="NZ_JAEHTE010000001.1"/>
</dbReference>
<keyword evidence="3" id="KW-0378">Hydrolase</keyword>
<dbReference type="Proteomes" id="UP000637061">
    <property type="component" value="Unassembled WGS sequence"/>
</dbReference>
<dbReference type="GO" id="GO:0016787">
    <property type="term" value="F:hydrolase activity"/>
    <property type="evidence" value="ECO:0007669"/>
    <property type="project" value="UniProtKB-KW"/>
</dbReference>